<proteinExistence type="predicted"/>
<dbReference type="Gene3D" id="1.25.10.10">
    <property type="entry name" value="Leucine-rich Repeat Variant"/>
    <property type="match status" value="1"/>
</dbReference>
<dbReference type="KEGG" id="tim:GMBLW1_33460"/>
<feature type="region of interest" description="Disordered" evidence="1">
    <location>
        <begin position="126"/>
        <end position="178"/>
    </location>
</feature>
<name>A0A6C2YGY0_9BACT</name>
<gene>
    <name evidence="2" type="ORF">GMBLW1_33460</name>
</gene>
<evidence type="ECO:0000256" key="1">
    <source>
        <dbReference type="SAM" id="MobiDB-lite"/>
    </source>
</evidence>
<dbReference type="InterPro" id="IPR011989">
    <property type="entry name" value="ARM-like"/>
</dbReference>
<keyword evidence="3" id="KW-1185">Reference proteome</keyword>
<reference evidence="2" key="1">
    <citation type="submission" date="2019-04" db="EMBL/GenBank/DDBJ databases">
        <authorList>
            <consortium name="Science for Life Laboratories"/>
        </authorList>
    </citation>
    <scope>NUCLEOTIDE SEQUENCE</scope>
    <source>
        <strain evidence="2">MBLW1</strain>
    </source>
</reference>
<accession>A0A6C2YGY0</accession>
<dbReference type="Proteomes" id="UP000464378">
    <property type="component" value="Chromosome"/>
</dbReference>
<organism evidence="2">
    <name type="scientific">Tuwongella immobilis</name>
    <dbReference type="NCBI Taxonomy" id="692036"/>
    <lineage>
        <taxon>Bacteria</taxon>
        <taxon>Pseudomonadati</taxon>
        <taxon>Planctomycetota</taxon>
        <taxon>Planctomycetia</taxon>
        <taxon>Gemmatales</taxon>
        <taxon>Gemmataceae</taxon>
        <taxon>Tuwongella</taxon>
    </lineage>
</organism>
<dbReference type="EMBL" id="LR586016">
    <property type="protein sequence ID" value="VIP00614.1"/>
    <property type="molecule type" value="Genomic_DNA"/>
</dbReference>
<evidence type="ECO:0000313" key="3">
    <source>
        <dbReference type="Proteomes" id="UP000464378"/>
    </source>
</evidence>
<dbReference type="InParanoid" id="A0A6C2YGY0"/>
<evidence type="ECO:0000313" key="2">
    <source>
        <dbReference type="EMBL" id="VIP00614.1"/>
    </source>
</evidence>
<feature type="compositionally biased region" description="Acidic residues" evidence="1">
    <location>
        <begin position="131"/>
        <end position="157"/>
    </location>
</feature>
<dbReference type="EMBL" id="LR593887">
    <property type="protein sequence ID" value="VTR96646.1"/>
    <property type="molecule type" value="Genomic_DNA"/>
</dbReference>
<dbReference type="AlphaFoldDB" id="A0A6C2YGY0"/>
<sequence length="823" mass="91844">MWERLHQVDWAKLGHAYGSAQGTPRALRQMISPDPTVQNAGWEFFWGTLNHQGDYYNSTVATIPFLIEALENPAIAGRVEILHIFASRWRDAPNYGGDPYVPTPPGGEDLPIPINEDAELWTCDPPYAVWDDSEADADSDAADGADSEDDEDSDETAQDAGDRRELSSGDADEDAHEHRPMNLCAWQTARGIEAGKPVYLQLLSDADRQVAQAAAWLLLHWRDTRIAAKSALVSWADDDALAPIDRATAILQFASFRAEGDAASFQRWLQPNQPPMLRLAAGLGWAKQLHPDPLPPDAMNDLLAIIDADPQVASQLPHVGILQQGWWGASGNVSVLRLRLAAHPDREFRWRIVQSLSQRYSPEFMCSDAETIPVLLARLADPFGRIVTSAMEALCERATAVGDLFPDAIDRIIACVEPRSFEDWGDRVSGLDNGATLAGQAVTLLKRIRTQLTPDQRSRIQHSLRRALEHFQDANVYISFGSMGIQAKSWLQSQLSEFHTTDPVRLHLCFECLAFSHMVKSGMRPAEALAELIARHETDPVALAEEARTILRKCTDQRNPAIGVGVWLMALGRDAEWALEHLDNMANGTLDQYARGRARDAAQFIRESLQVPVEPSPDPLGSPSQRIRAWCQSHPNLEDGIIQTELLEFLKDSSADVRTVALRWAANQPSIADFVAGHLDFFGELLQCGDSVEWGISDRFEFDSKTVFWRREIRSVRTVAIRVILELPEIPPELPVFAAMVDACRQPELQVWGAFQIPQFSIADWVWAAEATGDLDSAEIDLRILRQERVNEAWSERRYRFQDSHQLAKIIDAINGCVISHSE</sequence>
<dbReference type="RefSeq" id="WP_162655818.1">
    <property type="nucleotide sequence ID" value="NZ_LR593887.1"/>
</dbReference>
<protein>
    <submittedName>
        <fullName evidence="2">Uncharacterized protein</fullName>
    </submittedName>
</protein>
<dbReference type="SUPFAM" id="SSF48371">
    <property type="entry name" value="ARM repeat"/>
    <property type="match status" value="1"/>
</dbReference>
<dbReference type="InterPro" id="IPR016024">
    <property type="entry name" value="ARM-type_fold"/>
</dbReference>